<gene>
    <name evidence="2" type="ORF">DAETH_02110</name>
</gene>
<evidence type="ECO:0000313" key="2">
    <source>
        <dbReference type="EMBL" id="BDP40242.1"/>
    </source>
</evidence>
<proteinExistence type="predicted"/>
<feature type="region of interest" description="Disordered" evidence="1">
    <location>
        <begin position="1"/>
        <end position="20"/>
    </location>
</feature>
<reference evidence="2" key="1">
    <citation type="submission" date="2022-07" db="EMBL/GenBank/DDBJ databases">
        <title>Complete Genome Sequence of the Radioresistant Bacterium Deinococcus aetherius ST0316, Isolated from the Air Dust collected in Lower Stratosphere above Japan.</title>
        <authorList>
            <person name="Satoh K."/>
            <person name="Hagiwara K."/>
            <person name="Katsumata K."/>
            <person name="Kubo A."/>
            <person name="Yokobori S."/>
            <person name="Yamagishi A."/>
            <person name="Oono Y."/>
            <person name="Narumi I."/>
        </authorList>
    </citation>
    <scope>NUCLEOTIDE SEQUENCE</scope>
    <source>
        <strain evidence="2">ST0316</strain>
    </source>
</reference>
<evidence type="ECO:0000313" key="3">
    <source>
        <dbReference type="Proteomes" id="UP001064971"/>
    </source>
</evidence>
<feature type="region of interest" description="Disordered" evidence="1">
    <location>
        <begin position="30"/>
        <end position="149"/>
    </location>
</feature>
<sequence length="149" mass="15834">MDALVTPLPASPTRGEEQKDAGALALFKTPIQTPDRHTPHQRSWPTTPPCSRSETVGTPMGRDKIKPYVRKNTSTRAARVPLPSAAPLPLPPRGVGGWGVGVSRIKTPGPSTPTPPSQDELPRANRSSSATPNATPFSKCSRTMFSFGA</sequence>
<evidence type="ECO:0000256" key="1">
    <source>
        <dbReference type="SAM" id="MobiDB-lite"/>
    </source>
</evidence>
<protein>
    <submittedName>
        <fullName evidence="2">Uncharacterized protein</fullName>
    </submittedName>
</protein>
<accession>A0ABN6RA39</accession>
<name>A0ABN6RA39_9DEIO</name>
<dbReference type="Proteomes" id="UP001064971">
    <property type="component" value="Chromosome"/>
</dbReference>
<keyword evidence="3" id="KW-1185">Reference proteome</keyword>
<dbReference type="EMBL" id="AP026560">
    <property type="protein sequence ID" value="BDP40242.1"/>
    <property type="molecule type" value="Genomic_DNA"/>
</dbReference>
<organism evidence="2 3">
    <name type="scientific">Deinococcus aetherius</name>
    <dbReference type="NCBI Taxonomy" id="200252"/>
    <lineage>
        <taxon>Bacteria</taxon>
        <taxon>Thermotogati</taxon>
        <taxon>Deinococcota</taxon>
        <taxon>Deinococci</taxon>
        <taxon>Deinococcales</taxon>
        <taxon>Deinococcaceae</taxon>
        <taxon>Deinococcus</taxon>
    </lineage>
</organism>
<feature type="compositionally biased region" description="Polar residues" evidence="1">
    <location>
        <begin position="41"/>
        <end position="56"/>
    </location>
</feature>
<feature type="compositionally biased region" description="Polar residues" evidence="1">
    <location>
        <begin position="125"/>
        <end position="149"/>
    </location>
</feature>